<dbReference type="RefSeq" id="WP_103926835.1">
    <property type="nucleotide sequence ID" value="NZ_FNVR01000065.1"/>
</dbReference>
<evidence type="ECO:0000259" key="2">
    <source>
        <dbReference type="PROSITE" id="PS51352"/>
    </source>
</evidence>
<name>A0A1H6AUY7_9BACT</name>
<dbReference type="STRING" id="1120964.GCA_001313265_07916"/>
<feature type="transmembrane region" description="Helical" evidence="1">
    <location>
        <begin position="12"/>
        <end position="33"/>
    </location>
</feature>
<dbReference type="EMBL" id="FNVR01000065">
    <property type="protein sequence ID" value="SEG51865.1"/>
    <property type="molecule type" value="Genomic_DNA"/>
</dbReference>
<evidence type="ECO:0000313" key="4">
    <source>
        <dbReference type="Proteomes" id="UP000236736"/>
    </source>
</evidence>
<keyword evidence="1" id="KW-1133">Transmembrane helix</keyword>
<feature type="domain" description="Thioredoxin" evidence="2">
    <location>
        <begin position="36"/>
        <end position="177"/>
    </location>
</feature>
<dbReference type="OrthoDB" id="662072at2"/>
<gene>
    <name evidence="3" type="ORF">SAMN03080598_04315</name>
</gene>
<keyword evidence="1" id="KW-0472">Membrane</keyword>
<dbReference type="InterPro" id="IPR013766">
    <property type="entry name" value="Thioredoxin_domain"/>
</dbReference>
<dbReference type="PROSITE" id="PS51352">
    <property type="entry name" value="THIOREDOXIN_2"/>
    <property type="match status" value="1"/>
</dbReference>
<evidence type="ECO:0000313" key="3">
    <source>
        <dbReference type="EMBL" id="SEG51865.1"/>
    </source>
</evidence>
<proteinExistence type="predicted"/>
<dbReference type="Gene3D" id="3.40.30.10">
    <property type="entry name" value="Glutaredoxin"/>
    <property type="match status" value="1"/>
</dbReference>
<dbReference type="AlphaFoldDB" id="A0A1H6AUY7"/>
<evidence type="ECO:0000256" key="1">
    <source>
        <dbReference type="SAM" id="Phobius"/>
    </source>
</evidence>
<keyword evidence="1" id="KW-0812">Transmembrane</keyword>
<accession>A0A1H6AUY7</accession>
<dbReference type="Proteomes" id="UP000236736">
    <property type="component" value="Unassembled WGS sequence"/>
</dbReference>
<reference evidence="4" key="1">
    <citation type="submission" date="2016-10" db="EMBL/GenBank/DDBJ databases">
        <authorList>
            <person name="Varghese N."/>
            <person name="Submissions S."/>
        </authorList>
    </citation>
    <scope>NUCLEOTIDE SEQUENCE [LARGE SCALE GENOMIC DNA]</scope>
    <source>
        <strain evidence="4">DSM 17298</strain>
    </source>
</reference>
<sequence length="350" mass="39803">MPQKTLTFRLYFALTRIALVAFLTCYSGFLFAMENPPAPSQFPMISLIGIDGKPFGIRDVVENGKATIVYYLSPVCGACAEQTKAITSNLDQMNDVQFLFVTAYTPEITQAFIEDHHISNYENIRFGYDVNLTLQQHYQLTAVPSIYLYNTYGQLSQEWTGYTSVEVLRAAVDGKPIQSPSWLDGDLELVGDQDEPCPAREHHELFQLCLDLAENLEDDDTGIYLYSLTLRELACVPKTSSPENTNKIIREWWNLNASKIRCDLGVENLKNQNILKFAVHYMRKQFLKDLVEEYEVNIDYPDINGISALTFCREEVERIKSRIPVDEGHLKEVSSICDYLSEAIANKSSN</sequence>
<keyword evidence="4" id="KW-1185">Reference proteome</keyword>
<organism evidence="3 4">
    <name type="scientific">Algoriphagus boritolerans DSM 17298 = JCM 18970</name>
    <dbReference type="NCBI Taxonomy" id="1120964"/>
    <lineage>
        <taxon>Bacteria</taxon>
        <taxon>Pseudomonadati</taxon>
        <taxon>Bacteroidota</taxon>
        <taxon>Cytophagia</taxon>
        <taxon>Cytophagales</taxon>
        <taxon>Cyclobacteriaceae</taxon>
        <taxon>Algoriphagus</taxon>
    </lineage>
</organism>
<protein>
    <submittedName>
        <fullName evidence="3">AhpC/TSA family protein</fullName>
    </submittedName>
</protein>
<dbReference type="SUPFAM" id="SSF52833">
    <property type="entry name" value="Thioredoxin-like"/>
    <property type="match status" value="1"/>
</dbReference>
<dbReference type="InterPro" id="IPR036249">
    <property type="entry name" value="Thioredoxin-like_sf"/>
</dbReference>